<evidence type="ECO:0000259" key="8">
    <source>
        <dbReference type="Pfam" id="PF23598"/>
    </source>
</evidence>
<evidence type="ECO:0000313" key="10">
    <source>
        <dbReference type="Proteomes" id="UP000288805"/>
    </source>
</evidence>
<dbReference type="SUPFAM" id="SSF52058">
    <property type="entry name" value="L domain-like"/>
    <property type="match status" value="1"/>
</dbReference>
<evidence type="ECO:0000256" key="2">
    <source>
        <dbReference type="ARBA" id="ARBA00022614"/>
    </source>
</evidence>
<gene>
    <name evidence="9" type="primary">HSL1_7</name>
    <name evidence="9" type="ORF">CK203_003515</name>
</gene>
<dbReference type="PROSITE" id="PS51450">
    <property type="entry name" value="LRR"/>
    <property type="match status" value="1"/>
</dbReference>
<dbReference type="InterPro" id="IPR051716">
    <property type="entry name" value="Plant_RL_S/T_kinase"/>
</dbReference>
<dbReference type="GO" id="GO:0016020">
    <property type="term" value="C:membrane"/>
    <property type="evidence" value="ECO:0007669"/>
    <property type="project" value="UniProtKB-SubCell"/>
</dbReference>
<keyword evidence="2" id="KW-0433">Leucine-rich repeat</keyword>
<dbReference type="Gene3D" id="3.80.10.10">
    <property type="entry name" value="Ribonuclease Inhibitor"/>
    <property type="match status" value="1"/>
</dbReference>
<accession>A0A438K8S8</accession>
<keyword evidence="9" id="KW-0418">Kinase</keyword>
<comment type="caution">
    <text evidence="9">The sequence shown here is derived from an EMBL/GenBank/DDBJ whole genome shotgun (WGS) entry which is preliminary data.</text>
</comment>
<keyword evidence="5" id="KW-0472">Membrane</keyword>
<dbReference type="PANTHER" id="PTHR48053:SF164">
    <property type="entry name" value="LEUCINE-RICH REPEAT-CONTAINING N-TERMINAL PLANT-TYPE DOMAIN-CONTAINING PROTEIN"/>
    <property type="match status" value="1"/>
</dbReference>
<dbReference type="InterPro" id="IPR001611">
    <property type="entry name" value="Leu-rich_rpt"/>
</dbReference>
<proteinExistence type="predicted"/>
<keyword evidence="9" id="KW-0808">Transferase</keyword>
<sequence length="149" mass="17038">MHQQFRHCNFTPQTISEKIPATICDLMNLIVLDLSNNYIPGEFPDILNCSKLEYLLLLQKSFVGPIPADIDRLSRLRYLDLTANNFSGDIPATIGRLWDLFYLFLVQNEFNGTWPTEIGNLANLEHLAMAYNDKFLPSALPKEFGAWKS</sequence>
<keyword evidence="3" id="KW-0732">Signal</keyword>
<keyword evidence="6 9" id="KW-0675">Receptor</keyword>
<reference evidence="9 10" key="1">
    <citation type="journal article" date="2018" name="PLoS Genet.">
        <title>Population sequencing reveals clonal diversity and ancestral inbreeding in the grapevine cultivar Chardonnay.</title>
        <authorList>
            <person name="Roach M.J."/>
            <person name="Johnson D.L."/>
            <person name="Bohlmann J."/>
            <person name="van Vuuren H.J."/>
            <person name="Jones S.J."/>
            <person name="Pretorius I.S."/>
            <person name="Schmidt S.A."/>
            <person name="Borneman A.R."/>
        </authorList>
    </citation>
    <scope>NUCLEOTIDE SEQUENCE [LARGE SCALE GENOMIC DNA]</scope>
    <source>
        <strain evidence="10">cv. Chardonnay</strain>
        <tissue evidence="9">Leaf</tissue>
    </source>
</reference>
<comment type="subcellular location">
    <subcellularLocation>
        <location evidence="1">Membrane</location>
        <topology evidence="1">Single-pass type I membrane protein</topology>
    </subcellularLocation>
</comment>
<dbReference type="AlphaFoldDB" id="A0A438K8S8"/>
<evidence type="ECO:0000313" key="9">
    <source>
        <dbReference type="EMBL" id="RVX17613.1"/>
    </source>
</evidence>
<dbReference type="Pfam" id="PF23598">
    <property type="entry name" value="LRR_14"/>
    <property type="match status" value="1"/>
</dbReference>
<feature type="domain" description="Disease resistance R13L4/SHOC-2-like LRR" evidence="8">
    <location>
        <begin position="25"/>
        <end position="131"/>
    </location>
</feature>
<dbReference type="InterPro" id="IPR032675">
    <property type="entry name" value="LRR_dom_sf"/>
</dbReference>
<keyword evidence="4" id="KW-0677">Repeat</keyword>
<dbReference type="PANTHER" id="PTHR48053">
    <property type="entry name" value="LEUCINE RICH REPEAT FAMILY PROTEIN, EXPRESSED"/>
    <property type="match status" value="1"/>
</dbReference>
<evidence type="ECO:0000256" key="5">
    <source>
        <dbReference type="ARBA" id="ARBA00023136"/>
    </source>
</evidence>
<evidence type="ECO:0000256" key="6">
    <source>
        <dbReference type="ARBA" id="ARBA00023170"/>
    </source>
</evidence>
<evidence type="ECO:0000256" key="7">
    <source>
        <dbReference type="ARBA" id="ARBA00023180"/>
    </source>
</evidence>
<dbReference type="GO" id="GO:0016301">
    <property type="term" value="F:kinase activity"/>
    <property type="evidence" value="ECO:0007669"/>
    <property type="project" value="UniProtKB-KW"/>
</dbReference>
<evidence type="ECO:0000256" key="1">
    <source>
        <dbReference type="ARBA" id="ARBA00004479"/>
    </source>
</evidence>
<dbReference type="Proteomes" id="UP000288805">
    <property type="component" value="Unassembled WGS sequence"/>
</dbReference>
<organism evidence="9 10">
    <name type="scientific">Vitis vinifera</name>
    <name type="common">Grape</name>
    <dbReference type="NCBI Taxonomy" id="29760"/>
    <lineage>
        <taxon>Eukaryota</taxon>
        <taxon>Viridiplantae</taxon>
        <taxon>Streptophyta</taxon>
        <taxon>Embryophyta</taxon>
        <taxon>Tracheophyta</taxon>
        <taxon>Spermatophyta</taxon>
        <taxon>Magnoliopsida</taxon>
        <taxon>eudicotyledons</taxon>
        <taxon>Gunneridae</taxon>
        <taxon>Pentapetalae</taxon>
        <taxon>rosids</taxon>
        <taxon>Vitales</taxon>
        <taxon>Vitaceae</taxon>
        <taxon>Viteae</taxon>
        <taxon>Vitis</taxon>
    </lineage>
</organism>
<name>A0A438K8S8_VITVI</name>
<protein>
    <submittedName>
        <fullName evidence="9">Receptor-like protein kinase HSL1</fullName>
    </submittedName>
</protein>
<dbReference type="FunFam" id="3.80.10.10:FF:000041">
    <property type="entry name" value="LRR receptor-like serine/threonine-protein kinase ERECTA"/>
    <property type="match status" value="1"/>
</dbReference>
<evidence type="ECO:0000256" key="4">
    <source>
        <dbReference type="ARBA" id="ARBA00022737"/>
    </source>
</evidence>
<dbReference type="EMBL" id="QGNW01000013">
    <property type="protein sequence ID" value="RVX17613.1"/>
    <property type="molecule type" value="Genomic_DNA"/>
</dbReference>
<evidence type="ECO:0000256" key="3">
    <source>
        <dbReference type="ARBA" id="ARBA00022729"/>
    </source>
</evidence>
<dbReference type="InterPro" id="IPR055414">
    <property type="entry name" value="LRR_R13L4/SHOC2-like"/>
</dbReference>
<keyword evidence="7" id="KW-0325">Glycoprotein</keyword>